<dbReference type="AlphaFoldDB" id="A0A645ELC5"/>
<organism evidence="2">
    <name type="scientific">bioreactor metagenome</name>
    <dbReference type="NCBI Taxonomy" id="1076179"/>
    <lineage>
        <taxon>unclassified sequences</taxon>
        <taxon>metagenomes</taxon>
        <taxon>ecological metagenomes</taxon>
    </lineage>
</organism>
<proteinExistence type="predicted"/>
<reference evidence="2" key="1">
    <citation type="submission" date="2019-08" db="EMBL/GenBank/DDBJ databases">
        <authorList>
            <person name="Kucharzyk K."/>
            <person name="Murdoch R.W."/>
            <person name="Higgins S."/>
            <person name="Loffler F."/>
        </authorList>
    </citation>
    <scope>NUCLEOTIDE SEQUENCE</scope>
</reference>
<comment type="caution">
    <text evidence="2">The sequence shown here is derived from an EMBL/GenBank/DDBJ whole genome shotgun (WGS) entry which is preliminary data.</text>
</comment>
<evidence type="ECO:0000256" key="1">
    <source>
        <dbReference type="SAM" id="MobiDB-lite"/>
    </source>
</evidence>
<evidence type="ECO:0000313" key="2">
    <source>
        <dbReference type="EMBL" id="MPN02808.1"/>
    </source>
</evidence>
<name>A0A645ELC5_9ZZZZ</name>
<feature type="region of interest" description="Disordered" evidence="1">
    <location>
        <begin position="209"/>
        <end position="231"/>
    </location>
</feature>
<sequence length="231" mass="24699">MRSLAASRCSLSGAMILTEPSSSMSIEVPVSSVIARMFLPPGPMRAPIFSGLILMISSRGARAEISGRGAGRHASITSRIFSRAMRLRSIPSQSRSIGMPGSFRSSWKPVMPSRVPQTLKSMSPKWSSAPMMSVSSSRSPFLPVTRPQLIPATGAMIGTPASISASVAPQTDAIEVEPFELMISETQRTTYGKSAGTTLATERSARLPWPISRRPGPVIRPTSPTLKFGKL</sequence>
<accession>A0A645ELC5</accession>
<gene>
    <name evidence="2" type="ORF">SDC9_150025</name>
</gene>
<protein>
    <submittedName>
        <fullName evidence="2">Uncharacterized protein</fullName>
    </submittedName>
</protein>
<dbReference type="EMBL" id="VSSQ01048762">
    <property type="protein sequence ID" value="MPN02808.1"/>
    <property type="molecule type" value="Genomic_DNA"/>
</dbReference>